<protein>
    <submittedName>
        <fullName evidence="2">Uncharacterized protein</fullName>
    </submittedName>
</protein>
<sequence>MDVSSLCTVDMINLLIGKSFRKDKTNKLELLIEDLEEDNDRDEETKEIISTLESYNELQELTYYLNLSRSHSKLLPSIVKAPKFDLKTLPNHLKYVYLRDYNNLPVTISNKLSSLDRLINVQKEIKGTIGWTIADIN</sequence>
<dbReference type="EMBL" id="JBBNAG010000006">
    <property type="protein sequence ID" value="KAK9126191.1"/>
    <property type="molecule type" value="Genomic_DNA"/>
</dbReference>
<reference evidence="2 3" key="1">
    <citation type="submission" date="2024-01" db="EMBL/GenBank/DDBJ databases">
        <title>Genome assemblies of Stephania.</title>
        <authorList>
            <person name="Yang L."/>
        </authorList>
    </citation>
    <scope>NUCLEOTIDE SEQUENCE [LARGE SCALE GENOMIC DNA]</scope>
    <source>
        <strain evidence="2">JXDWG</strain>
        <tissue evidence="2">Leaf</tissue>
    </source>
</reference>
<feature type="coiled-coil region" evidence="1">
    <location>
        <begin position="21"/>
        <end position="52"/>
    </location>
</feature>
<evidence type="ECO:0000256" key="1">
    <source>
        <dbReference type="SAM" id="Coils"/>
    </source>
</evidence>
<gene>
    <name evidence="2" type="ORF">Scep_015037</name>
</gene>
<dbReference type="AlphaFoldDB" id="A0AAP0P3K7"/>
<dbReference type="Proteomes" id="UP001419268">
    <property type="component" value="Unassembled WGS sequence"/>
</dbReference>
<accession>A0AAP0P3K7</accession>
<evidence type="ECO:0000313" key="3">
    <source>
        <dbReference type="Proteomes" id="UP001419268"/>
    </source>
</evidence>
<name>A0AAP0P3K7_9MAGN</name>
<comment type="caution">
    <text evidence="2">The sequence shown here is derived from an EMBL/GenBank/DDBJ whole genome shotgun (WGS) entry which is preliminary data.</text>
</comment>
<evidence type="ECO:0000313" key="2">
    <source>
        <dbReference type="EMBL" id="KAK9126191.1"/>
    </source>
</evidence>
<organism evidence="2 3">
    <name type="scientific">Stephania cephalantha</name>
    <dbReference type="NCBI Taxonomy" id="152367"/>
    <lineage>
        <taxon>Eukaryota</taxon>
        <taxon>Viridiplantae</taxon>
        <taxon>Streptophyta</taxon>
        <taxon>Embryophyta</taxon>
        <taxon>Tracheophyta</taxon>
        <taxon>Spermatophyta</taxon>
        <taxon>Magnoliopsida</taxon>
        <taxon>Ranunculales</taxon>
        <taxon>Menispermaceae</taxon>
        <taxon>Menispermoideae</taxon>
        <taxon>Cissampelideae</taxon>
        <taxon>Stephania</taxon>
    </lineage>
</organism>
<keyword evidence="1" id="KW-0175">Coiled coil</keyword>
<proteinExistence type="predicted"/>
<keyword evidence="3" id="KW-1185">Reference proteome</keyword>